<gene>
    <name evidence="3" type="ORF">HNR75_000689</name>
</gene>
<accession>A0A841GB19</accession>
<feature type="region of interest" description="Disordered" evidence="1">
    <location>
        <begin position="54"/>
        <end position="77"/>
    </location>
</feature>
<dbReference type="PANTHER" id="PTHR38687:SF1">
    <property type="entry name" value="CELL DIVISION PROTEIN DEDD"/>
    <property type="match status" value="1"/>
</dbReference>
<dbReference type="PANTHER" id="PTHR38687">
    <property type="entry name" value="CELL DIVISION PROTEIN DEDD-RELATED"/>
    <property type="match status" value="1"/>
</dbReference>
<dbReference type="GO" id="GO:0032506">
    <property type="term" value="P:cytokinetic process"/>
    <property type="evidence" value="ECO:0007669"/>
    <property type="project" value="TreeGrafter"/>
</dbReference>
<name>A0A841GB19_9GAMM</name>
<evidence type="ECO:0000313" key="4">
    <source>
        <dbReference type="Proteomes" id="UP000585721"/>
    </source>
</evidence>
<protein>
    <submittedName>
        <fullName evidence="3">DedD protein</fullName>
    </submittedName>
</protein>
<dbReference type="Pfam" id="PF05036">
    <property type="entry name" value="SPOR"/>
    <property type="match status" value="1"/>
</dbReference>
<dbReference type="Gene3D" id="3.30.70.1070">
    <property type="entry name" value="Sporulation related repeat"/>
    <property type="match status" value="1"/>
</dbReference>
<dbReference type="Proteomes" id="UP000585721">
    <property type="component" value="Unassembled WGS sequence"/>
</dbReference>
<dbReference type="InterPro" id="IPR036680">
    <property type="entry name" value="SPOR-like_sf"/>
</dbReference>
<sequence length="323" mass="33396">MATQFQNRLIGTVILVSLGVVFLPDLLMGKKNDISAPTGSIPLRPEQSLAGVATGTQNTTTSSSVATATPASSGTVSGNPVVVSDTVSVAANNAPVSAASSAVVANKENWQIEEVAAPVTITENGAVSDKEVVAVNNEPQDSMTDVARKKAREQEELRKQELLAAAKAKAAALEAKRKAEQLALSKSDTVTMTEKPVTDVQTTVRRDESGITIKTPAQVEAERAALKSGSSVSATTTYKPASKPAAGGSWMIQVGVFSNAENAKALAAKLRSAGYSASAQRSGQLTRVVVGPDVSKDKLQSMLSGINRVGGTSARIISYSSIN</sequence>
<comment type="caution">
    <text evidence="3">The sequence shown here is derived from an EMBL/GenBank/DDBJ whole genome shotgun (WGS) entry which is preliminary data.</text>
</comment>
<dbReference type="EMBL" id="JACHGR010000002">
    <property type="protein sequence ID" value="MBB6054817.1"/>
    <property type="molecule type" value="Genomic_DNA"/>
</dbReference>
<feature type="compositionally biased region" description="Low complexity" evidence="1">
    <location>
        <begin position="59"/>
        <end position="77"/>
    </location>
</feature>
<dbReference type="SUPFAM" id="SSF110997">
    <property type="entry name" value="Sporulation related repeat"/>
    <property type="match status" value="1"/>
</dbReference>
<dbReference type="GO" id="GO:0042834">
    <property type="term" value="F:peptidoglycan binding"/>
    <property type="evidence" value="ECO:0007669"/>
    <property type="project" value="InterPro"/>
</dbReference>
<dbReference type="AlphaFoldDB" id="A0A841GB19"/>
<proteinExistence type="predicted"/>
<organism evidence="3 4">
    <name type="scientific">Tolumonas osonensis</name>
    <dbReference type="NCBI Taxonomy" id="675874"/>
    <lineage>
        <taxon>Bacteria</taxon>
        <taxon>Pseudomonadati</taxon>
        <taxon>Pseudomonadota</taxon>
        <taxon>Gammaproteobacteria</taxon>
        <taxon>Aeromonadales</taxon>
        <taxon>Aeromonadaceae</taxon>
        <taxon>Tolumonas</taxon>
    </lineage>
</organism>
<feature type="domain" description="SPOR" evidence="2">
    <location>
        <begin position="244"/>
        <end position="319"/>
    </location>
</feature>
<dbReference type="GO" id="GO:0030428">
    <property type="term" value="C:cell septum"/>
    <property type="evidence" value="ECO:0007669"/>
    <property type="project" value="TreeGrafter"/>
</dbReference>
<evidence type="ECO:0000256" key="1">
    <source>
        <dbReference type="SAM" id="MobiDB-lite"/>
    </source>
</evidence>
<dbReference type="GO" id="GO:0032153">
    <property type="term" value="C:cell division site"/>
    <property type="evidence" value="ECO:0007669"/>
    <property type="project" value="TreeGrafter"/>
</dbReference>
<dbReference type="InterPro" id="IPR007730">
    <property type="entry name" value="SPOR-like_dom"/>
</dbReference>
<keyword evidence="4" id="KW-1185">Reference proteome</keyword>
<dbReference type="InterPro" id="IPR052521">
    <property type="entry name" value="Cell_div_SPOR-domain"/>
</dbReference>
<dbReference type="RefSeq" id="WP_188025620.1">
    <property type="nucleotide sequence ID" value="NZ_JACHGR010000002.1"/>
</dbReference>
<evidence type="ECO:0000313" key="3">
    <source>
        <dbReference type="EMBL" id="MBB6054817.1"/>
    </source>
</evidence>
<dbReference type="PROSITE" id="PS51724">
    <property type="entry name" value="SPOR"/>
    <property type="match status" value="1"/>
</dbReference>
<reference evidence="3 4" key="1">
    <citation type="submission" date="2020-08" db="EMBL/GenBank/DDBJ databases">
        <title>Genomic Encyclopedia of Type Strains, Phase IV (KMG-IV): sequencing the most valuable type-strain genomes for metagenomic binning, comparative biology and taxonomic classification.</title>
        <authorList>
            <person name="Goeker M."/>
        </authorList>
    </citation>
    <scope>NUCLEOTIDE SEQUENCE [LARGE SCALE GENOMIC DNA]</scope>
    <source>
        <strain evidence="3 4">DSM 22975</strain>
    </source>
</reference>
<evidence type="ECO:0000259" key="2">
    <source>
        <dbReference type="PROSITE" id="PS51724"/>
    </source>
</evidence>